<keyword evidence="3" id="KW-1185">Reference proteome</keyword>
<evidence type="ECO:0000256" key="1">
    <source>
        <dbReference type="PIRSR" id="PIRSR605502-1"/>
    </source>
</evidence>
<feature type="binding site" evidence="1">
    <location>
        <position position="264"/>
    </location>
    <ligand>
        <name>Mg(2+)</name>
        <dbReference type="ChEBI" id="CHEBI:18420"/>
        <label>1</label>
    </ligand>
</feature>
<evidence type="ECO:0000313" key="3">
    <source>
        <dbReference type="Proteomes" id="UP001165289"/>
    </source>
</evidence>
<organism evidence="2 3">
    <name type="scientific">Oopsacas minuta</name>
    <dbReference type="NCBI Taxonomy" id="111878"/>
    <lineage>
        <taxon>Eukaryota</taxon>
        <taxon>Metazoa</taxon>
        <taxon>Porifera</taxon>
        <taxon>Hexactinellida</taxon>
        <taxon>Hexasterophora</taxon>
        <taxon>Lyssacinosida</taxon>
        <taxon>Leucopsacidae</taxon>
        <taxon>Oopsacas</taxon>
    </lineage>
</organism>
<reference evidence="2 3" key="1">
    <citation type="journal article" date="2023" name="BMC Biol.">
        <title>The compact genome of the sponge Oopsacas minuta (Hexactinellida) is lacking key metazoan core genes.</title>
        <authorList>
            <person name="Santini S."/>
            <person name="Schenkelaars Q."/>
            <person name="Jourda C."/>
            <person name="Duchesne M."/>
            <person name="Belahbib H."/>
            <person name="Rocher C."/>
            <person name="Selva M."/>
            <person name="Riesgo A."/>
            <person name="Vervoort M."/>
            <person name="Leys S.P."/>
            <person name="Kodjabachian L."/>
            <person name="Le Bivic A."/>
            <person name="Borchiellini C."/>
            <person name="Claverie J.M."/>
            <person name="Renard E."/>
        </authorList>
    </citation>
    <scope>NUCLEOTIDE SEQUENCE [LARGE SCALE GENOMIC DNA]</scope>
    <source>
        <strain evidence="2">SPO-2</strain>
    </source>
</reference>
<dbReference type="InterPro" id="IPR005502">
    <property type="entry name" value="Ribosyl_crysJ1"/>
</dbReference>
<feature type="binding site" evidence="1">
    <location>
        <position position="267"/>
    </location>
    <ligand>
        <name>Mg(2+)</name>
        <dbReference type="ChEBI" id="CHEBI:18420"/>
        <label>1</label>
    </ligand>
</feature>
<feature type="binding site" evidence="1">
    <location>
        <position position="266"/>
    </location>
    <ligand>
        <name>Mg(2+)</name>
        <dbReference type="ChEBI" id="CHEBI:18420"/>
        <label>1</label>
    </ligand>
</feature>
<dbReference type="PANTHER" id="PTHR16222">
    <property type="entry name" value="ADP-RIBOSYLGLYCOHYDROLASE"/>
    <property type="match status" value="1"/>
</dbReference>
<dbReference type="EMBL" id="JAKMXF010000133">
    <property type="protein sequence ID" value="KAI6656740.1"/>
    <property type="molecule type" value="Genomic_DNA"/>
</dbReference>
<dbReference type="InterPro" id="IPR050792">
    <property type="entry name" value="ADP-ribosylglycohydrolase"/>
</dbReference>
<name>A0AAV7K7S5_9METZ</name>
<proteinExistence type="predicted"/>
<comment type="caution">
    <text evidence="2">The sequence shown here is derived from an EMBL/GenBank/DDBJ whole genome shotgun (WGS) entry which is preliminary data.</text>
</comment>
<sequence>MASKDVLDKIHGSLLGLAICDAIGTTVETLPPGSFEPITDMVGGGKFNVLPGQWTDDTSMALCVAESVVECQGYNPVDQLMRFCSWYVGWHFNCCGELIDIGKTVRKSLEEFKKTATPYPGPTSERAAGNGSLMRLCPLPLAYASNPELAMELSARHSRTTHGAQIAIDACRYFAGILIGCIQGESKEKLLSENYSPIGLGYWQKHVPSPEVSKVAQGSYKTKEPPDIKATGFVVDTLEAALWGFYQTDTFKSGCLMVSNLGDDSDTVGAVYGQIAGAFYGTSGIPKEWRDRVYYRTLIEVLSGEIMCLSERTKNANIPDDTNYEKVPCQIEVLGAKYVQMKIHGFTFLEEKSRELVRRLKPCPKQFKNLSEVDATISHIESEYFKLEGVCPELFKDFKSMWLLEKEKLSLRIARKAYFN</sequence>
<dbReference type="Proteomes" id="UP001165289">
    <property type="component" value="Unassembled WGS sequence"/>
</dbReference>
<protein>
    <submittedName>
        <fullName evidence="2">ADP-ribosylation/Crystallin J1</fullName>
    </submittedName>
</protein>
<accession>A0AAV7K7S5</accession>
<dbReference type="PANTHER" id="PTHR16222:SF12">
    <property type="entry name" value="ADP-RIBOSYLGLYCOHYDROLASE-RELATED"/>
    <property type="match status" value="1"/>
</dbReference>
<feature type="binding site" evidence="1">
    <location>
        <position position="57"/>
    </location>
    <ligand>
        <name>Mg(2+)</name>
        <dbReference type="ChEBI" id="CHEBI:18420"/>
        <label>1</label>
    </ligand>
</feature>
<feature type="binding site" evidence="1">
    <location>
        <position position="55"/>
    </location>
    <ligand>
        <name>Mg(2+)</name>
        <dbReference type="ChEBI" id="CHEBI:18420"/>
        <label>1</label>
    </ligand>
</feature>
<dbReference type="AlphaFoldDB" id="A0AAV7K7S5"/>
<evidence type="ECO:0000313" key="2">
    <source>
        <dbReference type="EMBL" id="KAI6656740.1"/>
    </source>
</evidence>
<keyword evidence="1" id="KW-0460">Magnesium</keyword>
<keyword evidence="1" id="KW-0479">Metal-binding</keyword>
<dbReference type="InterPro" id="IPR036705">
    <property type="entry name" value="Ribosyl_crysJ1_sf"/>
</dbReference>
<dbReference type="SUPFAM" id="SSF101478">
    <property type="entry name" value="ADP-ribosylglycohydrolase"/>
    <property type="match status" value="1"/>
</dbReference>
<dbReference type="Pfam" id="PF03747">
    <property type="entry name" value="ADP_ribosyl_GH"/>
    <property type="match status" value="1"/>
</dbReference>
<feature type="binding site" evidence="1">
    <location>
        <position position="56"/>
    </location>
    <ligand>
        <name>Mg(2+)</name>
        <dbReference type="ChEBI" id="CHEBI:18420"/>
        <label>1</label>
    </ligand>
</feature>
<comment type="cofactor">
    <cofactor evidence="1">
        <name>Mg(2+)</name>
        <dbReference type="ChEBI" id="CHEBI:18420"/>
    </cofactor>
    <text evidence="1">Binds 2 magnesium ions per subunit.</text>
</comment>
<gene>
    <name evidence="2" type="ORF">LOD99_16043</name>
</gene>
<dbReference type="GO" id="GO:0046872">
    <property type="term" value="F:metal ion binding"/>
    <property type="evidence" value="ECO:0007669"/>
    <property type="project" value="UniProtKB-KW"/>
</dbReference>
<dbReference type="Gene3D" id="1.10.4080.10">
    <property type="entry name" value="ADP-ribosylation/Crystallin J1"/>
    <property type="match status" value="1"/>
</dbReference>